<evidence type="ECO:0008006" key="3">
    <source>
        <dbReference type="Google" id="ProtNLM"/>
    </source>
</evidence>
<dbReference type="Proteomes" id="UP001432027">
    <property type="component" value="Unassembled WGS sequence"/>
</dbReference>
<organism evidence="1 2">
    <name type="scientific">Pristionchus entomophagus</name>
    <dbReference type="NCBI Taxonomy" id="358040"/>
    <lineage>
        <taxon>Eukaryota</taxon>
        <taxon>Metazoa</taxon>
        <taxon>Ecdysozoa</taxon>
        <taxon>Nematoda</taxon>
        <taxon>Chromadorea</taxon>
        <taxon>Rhabditida</taxon>
        <taxon>Rhabditina</taxon>
        <taxon>Diplogasteromorpha</taxon>
        <taxon>Diplogasteroidea</taxon>
        <taxon>Neodiplogasteridae</taxon>
        <taxon>Pristionchus</taxon>
    </lineage>
</organism>
<accession>A0AAV5TTB5</accession>
<gene>
    <name evidence="1" type="ORF">PENTCL1PPCAC_19438</name>
</gene>
<reference evidence="1" key="1">
    <citation type="submission" date="2023-10" db="EMBL/GenBank/DDBJ databases">
        <title>Genome assembly of Pristionchus species.</title>
        <authorList>
            <person name="Yoshida K."/>
            <person name="Sommer R.J."/>
        </authorList>
    </citation>
    <scope>NUCLEOTIDE SEQUENCE</scope>
    <source>
        <strain evidence="1">RS0144</strain>
    </source>
</reference>
<sequence length="232" mass="27456">MIPSAISSLISWWDSLWREIEFGDHQTSEGSNSAVSQPLCECMKRLRNGSDDMRLCVFNAMRYAMTYRVSTLGLFNNIFYLYNSKCNQTCTDMWFRSDKFTRDEKQMIQDYFIDYTELFTYLPSCDVKPPLLVERNVLSGMVLFRMEVLPLFQEVLDNEIDMIPFLTRMVYLEREIRKRLSGYSENSLDIQSLNFTRDGHLSERIRKEHKWWNEGFADSEGMDATNEYCLTD</sequence>
<name>A0AAV5TTB5_9BILA</name>
<protein>
    <recommendedName>
        <fullName evidence="3">NR LBD domain-containing protein</fullName>
    </recommendedName>
</protein>
<evidence type="ECO:0000313" key="1">
    <source>
        <dbReference type="EMBL" id="GMS97263.1"/>
    </source>
</evidence>
<proteinExistence type="predicted"/>
<comment type="caution">
    <text evidence="1">The sequence shown here is derived from an EMBL/GenBank/DDBJ whole genome shotgun (WGS) entry which is preliminary data.</text>
</comment>
<dbReference type="AlphaFoldDB" id="A0AAV5TTB5"/>
<evidence type="ECO:0000313" key="2">
    <source>
        <dbReference type="Proteomes" id="UP001432027"/>
    </source>
</evidence>
<dbReference type="EMBL" id="BTSX01000004">
    <property type="protein sequence ID" value="GMS97263.1"/>
    <property type="molecule type" value="Genomic_DNA"/>
</dbReference>
<keyword evidence="2" id="KW-1185">Reference proteome</keyword>